<evidence type="ECO:0000313" key="4">
    <source>
        <dbReference type="RefSeq" id="XP_019639724.1"/>
    </source>
</evidence>
<feature type="signal peptide" evidence="2">
    <location>
        <begin position="1"/>
        <end position="25"/>
    </location>
</feature>
<protein>
    <submittedName>
        <fullName evidence="4">Uncharacterized protein LOC109481571</fullName>
    </submittedName>
</protein>
<dbReference type="GeneID" id="109481571"/>
<name>A0A6P5A089_BRABE</name>
<feature type="chain" id="PRO_5028349080" evidence="2">
    <location>
        <begin position="26"/>
        <end position="155"/>
    </location>
</feature>
<feature type="region of interest" description="Disordered" evidence="1">
    <location>
        <begin position="82"/>
        <end position="112"/>
    </location>
</feature>
<dbReference type="KEGG" id="bbel:109481571"/>
<evidence type="ECO:0000256" key="2">
    <source>
        <dbReference type="SAM" id="SignalP"/>
    </source>
</evidence>
<evidence type="ECO:0000313" key="3">
    <source>
        <dbReference type="Proteomes" id="UP000515135"/>
    </source>
</evidence>
<accession>A0A6P5A089</accession>
<evidence type="ECO:0000256" key="1">
    <source>
        <dbReference type="SAM" id="MobiDB-lite"/>
    </source>
</evidence>
<keyword evidence="3" id="KW-1185">Reference proteome</keyword>
<dbReference type="OrthoDB" id="10038852at2759"/>
<dbReference type="RefSeq" id="XP_019639724.1">
    <property type="nucleotide sequence ID" value="XM_019784165.1"/>
</dbReference>
<dbReference type="AlphaFoldDB" id="A0A6P5A089"/>
<keyword evidence="2" id="KW-0732">Signal</keyword>
<organism evidence="3 4">
    <name type="scientific">Branchiostoma belcheri</name>
    <name type="common">Amphioxus</name>
    <dbReference type="NCBI Taxonomy" id="7741"/>
    <lineage>
        <taxon>Eukaryota</taxon>
        <taxon>Metazoa</taxon>
        <taxon>Chordata</taxon>
        <taxon>Cephalochordata</taxon>
        <taxon>Leptocardii</taxon>
        <taxon>Amphioxiformes</taxon>
        <taxon>Branchiostomatidae</taxon>
        <taxon>Branchiostoma</taxon>
    </lineage>
</organism>
<sequence length="155" mass="16981">MKMTMVLSVLASSAVVLMLLCCVTAAPAGQSASQQYRSKRLAEADLFTMLKSLPSVQFSPSKGKRQPVVDIWKMVKSAADQSLNKKRSADGSGAVVQQDDNRVVDSARPVSDSRTAQRLDPLDYNFIWTSENKVTDVLQIGDLVELMLNQHVVLP</sequence>
<reference evidence="4" key="1">
    <citation type="submission" date="2025-08" db="UniProtKB">
        <authorList>
            <consortium name="RefSeq"/>
        </authorList>
    </citation>
    <scope>IDENTIFICATION</scope>
    <source>
        <tissue evidence="4">Gonad</tissue>
    </source>
</reference>
<proteinExistence type="predicted"/>
<dbReference type="Proteomes" id="UP000515135">
    <property type="component" value="Unplaced"/>
</dbReference>
<gene>
    <name evidence="4" type="primary">LOC109481571</name>
</gene>